<evidence type="ECO:0000256" key="1">
    <source>
        <dbReference type="SAM" id="SignalP"/>
    </source>
</evidence>
<dbReference type="RefSeq" id="WP_344609176.1">
    <property type="nucleotide sequence ID" value="NZ_BAAAHE010000049.1"/>
</dbReference>
<proteinExistence type="predicted"/>
<protein>
    <submittedName>
        <fullName evidence="2">Uncharacterized protein</fullName>
    </submittedName>
</protein>
<feature type="chain" id="PRO_5045704483" evidence="1">
    <location>
        <begin position="28"/>
        <end position="247"/>
    </location>
</feature>
<dbReference type="EMBL" id="BAAAHE010000049">
    <property type="protein sequence ID" value="GAA0636260.1"/>
    <property type="molecule type" value="Genomic_DNA"/>
</dbReference>
<reference evidence="2 3" key="1">
    <citation type="journal article" date="2019" name="Int. J. Syst. Evol. Microbiol.">
        <title>The Global Catalogue of Microorganisms (GCM) 10K type strain sequencing project: providing services to taxonomists for standard genome sequencing and annotation.</title>
        <authorList>
            <consortium name="The Broad Institute Genomics Platform"/>
            <consortium name="The Broad Institute Genome Sequencing Center for Infectious Disease"/>
            <person name="Wu L."/>
            <person name="Ma J."/>
        </authorList>
    </citation>
    <scope>NUCLEOTIDE SEQUENCE [LARGE SCALE GENOMIC DNA]</scope>
    <source>
        <strain evidence="2 3">JCM 10671</strain>
    </source>
</reference>
<gene>
    <name evidence="2" type="ORF">GCM10009547_45660</name>
</gene>
<name>A0ABN1HC32_9ACTN</name>
<accession>A0ABN1HC32</accession>
<comment type="caution">
    <text evidence="2">The sequence shown here is derived from an EMBL/GenBank/DDBJ whole genome shotgun (WGS) entry which is preliminary data.</text>
</comment>
<organism evidence="2 3">
    <name type="scientific">Sporichthya brevicatena</name>
    <dbReference type="NCBI Taxonomy" id="171442"/>
    <lineage>
        <taxon>Bacteria</taxon>
        <taxon>Bacillati</taxon>
        <taxon>Actinomycetota</taxon>
        <taxon>Actinomycetes</taxon>
        <taxon>Sporichthyales</taxon>
        <taxon>Sporichthyaceae</taxon>
        <taxon>Sporichthya</taxon>
    </lineage>
</organism>
<keyword evidence="3" id="KW-1185">Reference proteome</keyword>
<evidence type="ECO:0000313" key="2">
    <source>
        <dbReference type="EMBL" id="GAA0636260.1"/>
    </source>
</evidence>
<feature type="signal peptide" evidence="1">
    <location>
        <begin position="1"/>
        <end position="27"/>
    </location>
</feature>
<dbReference type="Proteomes" id="UP001500957">
    <property type="component" value="Unassembled WGS sequence"/>
</dbReference>
<evidence type="ECO:0000313" key="3">
    <source>
        <dbReference type="Proteomes" id="UP001500957"/>
    </source>
</evidence>
<keyword evidence="1" id="KW-0732">Signal</keyword>
<sequence length="247" mass="25707">MRASTVGATALAALAAAVVLPVGGATAAEDTQAPKIVSVSAPSIVGLTSKGATFDVTVRARDNLDIARVVVGLLDTKGTYAKPVGFATERVGGQSWDGVFRARITMPTKVPMGEWQVSAFAEDVKGNRSTGITTVRDTFVLKYATRIAGLDVTPEPVRKGSPLTVKGKLQQAVVSGWAPFANKSVAVQFRKAGTSTWTTLATVRSGANGVFSHGTKAKAAGDWRAVHKGDKTRAKATSKVDKVALAR</sequence>